<feature type="repeat" description="RCC1" evidence="3">
    <location>
        <begin position="368"/>
        <end position="421"/>
    </location>
</feature>
<feature type="repeat" description="RCC1" evidence="3">
    <location>
        <begin position="142"/>
        <end position="193"/>
    </location>
</feature>
<comment type="caution">
    <text evidence="6">The sequence shown here is derived from an EMBL/GenBank/DDBJ whole genome shotgun (WGS) entry which is preliminary data.</text>
</comment>
<dbReference type="PROSITE" id="PS50012">
    <property type="entry name" value="RCC1_3"/>
    <property type="match status" value="7"/>
</dbReference>
<feature type="domain" description="RCC1-like" evidence="5">
    <location>
        <begin position="41"/>
        <end position="417"/>
    </location>
</feature>
<dbReference type="PROSITE" id="PS00626">
    <property type="entry name" value="RCC1_2"/>
    <property type="match status" value="3"/>
</dbReference>
<evidence type="ECO:0000256" key="3">
    <source>
        <dbReference type="PROSITE-ProRule" id="PRU00235"/>
    </source>
</evidence>
<dbReference type="PANTHER" id="PTHR45982">
    <property type="entry name" value="REGULATOR OF CHROMOSOME CONDENSATION"/>
    <property type="match status" value="1"/>
</dbReference>
<feature type="repeat" description="RCC1" evidence="3">
    <location>
        <begin position="260"/>
        <end position="314"/>
    </location>
</feature>
<dbReference type="Proteomes" id="UP001378592">
    <property type="component" value="Unassembled WGS sequence"/>
</dbReference>
<dbReference type="Pfam" id="PF25390">
    <property type="entry name" value="WD40_RLD"/>
    <property type="match status" value="1"/>
</dbReference>
<evidence type="ECO:0000313" key="6">
    <source>
        <dbReference type="EMBL" id="KAK7788454.1"/>
    </source>
</evidence>
<evidence type="ECO:0000313" key="7">
    <source>
        <dbReference type="Proteomes" id="UP001378592"/>
    </source>
</evidence>
<feature type="repeat" description="RCC1" evidence="3">
    <location>
        <begin position="39"/>
        <end position="89"/>
    </location>
</feature>
<evidence type="ECO:0000256" key="4">
    <source>
        <dbReference type="SAM" id="MobiDB-lite"/>
    </source>
</evidence>
<dbReference type="AlphaFoldDB" id="A0AAN9V4E3"/>
<feature type="repeat" description="RCC1" evidence="3">
    <location>
        <begin position="194"/>
        <end position="258"/>
    </location>
</feature>
<feature type="repeat" description="RCC1" evidence="3">
    <location>
        <begin position="90"/>
        <end position="141"/>
    </location>
</feature>
<name>A0AAN9V4E3_9ORTH</name>
<protein>
    <recommendedName>
        <fullName evidence="5">RCC1-like domain-containing protein</fullName>
    </recommendedName>
</protein>
<reference evidence="6 7" key="1">
    <citation type="submission" date="2024-03" db="EMBL/GenBank/DDBJ databases">
        <title>The genome assembly and annotation of the cricket Gryllus longicercus Weissman &amp; Gray.</title>
        <authorList>
            <person name="Szrajer S."/>
            <person name="Gray D."/>
            <person name="Ylla G."/>
        </authorList>
    </citation>
    <scope>NUCLEOTIDE SEQUENCE [LARGE SCALE GENOMIC DNA]</scope>
    <source>
        <strain evidence="6">DAG 2021-001</strain>
        <tissue evidence="6">Whole body minus gut</tissue>
    </source>
</reference>
<keyword evidence="7" id="KW-1185">Reference proteome</keyword>
<dbReference type="PRINTS" id="PR00633">
    <property type="entry name" value="RCCNDNSATION"/>
</dbReference>
<dbReference type="PANTHER" id="PTHR45982:SF1">
    <property type="entry name" value="REGULATOR OF CHROMOSOME CONDENSATION"/>
    <property type="match status" value="1"/>
</dbReference>
<accession>A0AAN9V4E3</accession>
<dbReference type="GO" id="GO:0005737">
    <property type="term" value="C:cytoplasm"/>
    <property type="evidence" value="ECO:0007669"/>
    <property type="project" value="TreeGrafter"/>
</dbReference>
<gene>
    <name evidence="6" type="ORF">R5R35_012250</name>
</gene>
<proteinExistence type="predicted"/>
<dbReference type="EMBL" id="JAZDUA010001100">
    <property type="protein sequence ID" value="KAK7788454.1"/>
    <property type="molecule type" value="Genomic_DNA"/>
</dbReference>
<dbReference type="InterPro" id="IPR009091">
    <property type="entry name" value="RCC1/BLIP-II"/>
</dbReference>
<dbReference type="SUPFAM" id="SSF50985">
    <property type="entry name" value="RCC1/BLIP-II"/>
    <property type="match status" value="1"/>
</dbReference>
<keyword evidence="2" id="KW-0677">Repeat</keyword>
<dbReference type="InterPro" id="IPR058923">
    <property type="entry name" value="RCC1-like_dom"/>
</dbReference>
<feature type="repeat" description="RCC1" evidence="3">
    <location>
        <begin position="315"/>
        <end position="367"/>
    </location>
</feature>
<feature type="region of interest" description="Disordered" evidence="4">
    <location>
        <begin position="1"/>
        <end position="27"/>
    </location>
</feature>
<dbReference type="InterPro" id="IPR051553">
    <property type="entry name" value="Ran_GTPase-activating"/>
</dbReference>
<evidence type="ECO:0000256" key="2">
    <source>
        <dbReference type="ARBA" id="ARBA00022737"/>
    </source>
</evidence>
<dbReference type="GO" id="GO:0005085">
    <property type="term" value="F:guanyl-nucleotide exchange factor activity"/>
    <property type="evidence" value="ECO:0007669"/>
    <property type="project" value="TreeGrafter"/>
</dbReference>
<organism evidence="6 7">
    <name type="scientific">Gryllus longicercus</name>
    <dbReference type="NCBI Taxonomy" id="2509291"/>
    <lineage>
        <taxon>Eukaryota</taxon>
        <taxon>Metazoa</taxon>
        <taxon>Ecdysozoa</taxon>
        <taxon>Arthropoda</taxon>
        <taxon>Hexapoda</taxon>
        <taxon>Insecta</taxon>
        <taxon>Pterygota</taxon>
        <taxon>Neoptera</taxon>
        <taxon>Polyneoptera</taxon>
        <taxon>Orthoptera</taxon>
        <taxon>Ensifera</taxon>
        <taxon>Gryllidea</taxon>
        <taxon>Grylloidea</taxon>
        <taxon>Gryllidae</taxon>
        <taxon>Gryllinae</taxon>
        <taxon>Gryllus</taxon>
    </lineage>
</organism>
<evidence type="ECO:0000259" key="5">
    <source>
        <dbReference type="Pfam" id="PF25390"/>
    </source>
</evidence>
<keyword evidence="1" id="KW-0344">Guanine-nucleotide releasing factor</keyword>
<dbReference type="Gene3D" id="2.130.10.30">
    <property type="entry name" value="Regulator of chromosome condensation 1/beta-lactamase-inhibitor protein II"/>
    <property type="match status" value="1"/>
</dbReference>
<sequence>MPVKKGVKRSRAATTGGSGGKRPKLIVSSPGVTRTKEAGIVLTFGQGDVGQLGLGEDIMERMRPALVPVLKDIVDVCAGGMHTTCLSSSGEVITFGCNDEGGLGRETSEEGSEFKPGKVELVGKAIQITAGDSHSAVLLDDGRVFAWGSFRDSVGAMGLTLNGIEKSPVEILPGFTVVKIASGSDHLVMLTNEGQLFTCGCGEQGQLGRIPERGANRKARQGLTHLLKPEVVKFKPRLKPVFEDVWAGSYCTFAKERLNGQIYVFGLNNHNQLGFKNDGEQSMYFQPVISQPLSEKKVIKVCVGQHHTIVLDNEGLLYSLGRKEYGRLGLGELCPDAEAPVLIPALKDKKCVDIACGTSVSFAVTDKGEAFSWGMGTSGQLGTGDEADVYEPHLIGGKQLENRKVVQVSAGGQHTVLLATNSEGNSS</sequence>
<evidence type="ECO:0000256" key="1">
    <source>
        <dbReference type="ARBA" id="ARBA00022658"/>
    </source>
</evidence>
<feature type="compositionally biased region" description="Basic residues" evidence="4">
    <location>
        <begin position="1"/>
        <end position="11"/>
    </location>
</feature>
<dbReference type="InterPro" id="IPR000408">
    <property type="entry name" value="Reg_chr_condens"/>
</dbReference>